<evidence type="ECO:0000256" key="16">
    <source>
        <dbReference type="RuleBase" id="RU000579"/>
    </source>
</evidence>
<evidence type="ECO:0000256" key="5">
    <source>
        <dbReference type="ARBA" id="ARBA00013213"/>
    </source>
</evidence>
<dbReference type="GO" id="GO:0009086">
    <property type="term" value="P:methionine biosynthetic process"/>
    <property type="evidence" value="ECO:0007669"/>
    <property type="project" value="UniProtKB-KW"/>
</dbReference>
<evidence type="ECO:0000313" key="20">
    <source>
        <dbReference type="Proteomes" id="UP000005496"/>
    </source>
</evidence>
<gene>
    <name evidence="19" type="ORF">Dthio_PD1473</name>
</gene>
<proteinExistence type="inferred from homology"/>
<keyword evidence="13 16" id="KW-0486">Methionine biosynthesis</keyword>
<dbReference type="InterPro" id="IPR001342">
    <property type="entry name" value="HDH_cat"/>
</dbReference>
<dbReference type="GO" id="GO:0009088">
    <property type="term" value="P:threonine biosynthetic process"/>
    <property type="evidence" value="ECO:0007669"/>
    <property type="project" value="UniProtKB-UniPathway"/>
</dbReference>
<feature type="binding site" evidence="15">
    <location>
        <position position="108"/>
    </location>
    <ligand>
        <name>NADPH</name>
        <dbReference type="ChEBI" id="CHEBI:57783"/>
    </ligand>
</feature>
<dbReference type="UniPathway" id="UPA00051">
    <property type="reaction ID" value="UER00465"/>
</dbReference>
<evidence type="ECO:0000256" key="11">
    <source>
        <dbReference type="ARBA" id="ARBA00023002"/>
    </source>
</evidence>
<dbReference type="Pfam" id="PF01842">
    <property type="entry name" value="ACT"/>
    <property type="match status" value="1"/>
</dbReference>
<dbReference type="InterPro" id="IPR019811">
    <property type="entry name" value="HDH_CS"/>
</dbReference>
<keyword evidence="11 16" id="KW-0560">Oxidoreductase</keyword>
<evidence type="ECO:0000256" key="17">
    <source>
        <dbReference type="RuleBase" id="RU004171"/>
    </source>
</evidence>
<dbReference type="PROSITE" id="PS51671">
    <property type="entry name" value="ACT"/>
    <property type="match status" value="1"/>
</dbReference>
<evidence type="ECO:0000256" key="13">
    <source>
        <dbReference type="ARBA" id="ARBA00023167"/>
    </source>
</evidence>
<dbReference type="PANTHER" id="PTHR43331">
    <property type="entry name" value="HOMOSERINE DEHYDROGENASE"/>
    <property type="match status" value="1"/>
</dbReference>
<comment type="similarity">
    <text evidence="4 17">Belongs to the homoserine dehydrogenase family.</text>
</comment>
<keyword evidence="10 15" id="KW-0521">NADP</keyword>
<name>D6STW5_9BACT</name>
<dbReference type="PANTHER" id="PTHR43331:SF1">
    <property type="entry name" value="HOMOSERINE DEHYDROGENASE"/>
    <property type="match status" value="1"/>
</dbReference>
<dbReference type="Gene3D" id="3.40.50.720">
    <property type="entry name" value="NAD(P)-binding Rossmann-like Domain"/>
    <property type="match status" value="1"/>
</dbReference>
<evidence type="ECO:0000256" key="15">
    <source>
        <dbReference type="PIRSR" id="PIRSR000098-2"/>
    </source>
</evidence>
<evidence type="ECO:0000256" key="7">
    <source>
        <dbReference type="ARBA" id="ARBA00022605"/>
    </source>
</evidence>
<dbReference type="Proteomes" id="UP000005496">
    <property type="component" value="Unassembled WGS sequence"/>
</dbReference>
<sequence length="432" mass="46138">MKKKVINLGLAGFGTVGTGLARIIQENSDWINRRLGKELKIQKVLVRDPGKKRSVIPGPETAIVTDPQDLVHDPQVDMVVELMGGLETAHSLIKSALKEKKHVVTANKALLAEKGNELFALAQEQGVGLYYEASVAGGIPIVQTLKESLSGDRIRSLTGILNGTANFILSEMTRKGQDFETALQAAKDLGYAEADPSLDIDGLDAAHKLVLLIRLAYGVDYPLNILPVQGISGASSMDIAMAAEFGCTLKLIAQVREKSGHLQAGVFPALLPNDHILAKVEGPYNSILIDGNAVGQVMLYGQGAGDLPTGSAVLADILALARDNAVPNNTGFLEKVLPRAEVIRPELAVSRHYFRFTAQDKPGVLAAVAGVMSEHNISIAQVVQRESQPQGGGVPIVFLTHKAQAEAVHKALGEIDRFDFTIAPAVHYRILG</sequence>
<dbReference type="OrthoDB" id="9808167at2"/>
<dbReference type="PIRSF" id="PIRSF000098">
    <property type="entry name" value="Homoser_dehydrog"/>
    <property type="match status" value="1"/>
</dbReference>
<comment type="pathway">
    <text evidence="3 16">Amino-acid biosynthesis; L-methionine biosynthesis via de novo pathway; L-homoserine from L-aspartate: step 3/3.</text>
</comment>
<dbReference type="CDD" id="cd04881">
    <property type="entry name" value="ACT_HSDH-Hom"/>
    <property type="match status" value="1"/>
</dbReference>
<evidence type="ECO:0000256" key="3">
    <source>
        <dbReference type="ARBA" id="ARBA00005062"/>
    </source>
</evidence>
<dbReference type="GO" id="GO:0004412">
    <property type="term" value="F:homoserine dehydrogenase activity"/>
    <property type="evidence" value="ECO:0007669"/>
    <property type="project" value="UniProtKB-EC"/>
</dbReference>
<feature type="active site" description="Proton donor" evidence="14">
    <location>
        <position position="208"/>
    </location>
</feature>
<evidence type="ECO:0000256" key="12">
    <source>
        <dbReference type="ARBA" id="ARBA00023027"/>
    </source>
</evidence>
<dbReference type="SUPFAM" id="SSF55021">
    <property type="entry name" value="ACT-like"/>
    <property type="match status" value="1"/>
</dbReference>
<keyword evidence="9" id="KW-0479">Metal-binding</keyword>
<evidence type="ECO:0000256" key="14">
    <source>
        <dbReference type="PIRSR" id="PIRSR000098-1"/>
    </source>
</evidence>
<dbReference type="FunFam" id="3.30.360.10:FF:000005">
    <property type="entry name" value="Homoserine dehydrogenase"/>
    <property type="match status" value="1"/>
</dbReference>
<feature type="binding site" evidence="15">
    <location>
        <begin position="11"/>
        <end position="18"/>
    </location>
    <ligand>
        <name>NADP(+)</name>
        <dbReference type="ChEBI" id="CHEBI:58349"/>
    </ligand>
</feature>
<dbReference type="GO" id="GO:0050661">
    <property type="term" value="F:NADP binding"/>
    <property type="evidence" value="ECO:0007669"/>
    <property type="project" value="InterPro"/>
</dbReference>
<evidence type="ECO:0000256" key="8">
    <source>
        <dbReference type="ARBA" id="ARBA00022697"/>
    </source>
</evidence>
<dbReference type="PROSITE" id="PS01042">
    <property type="entry name" value="HOMOSER_DHGENASE"/>
    <property type="match status" value="1"/>
</dbReference>
<evidence type="ECO:0000256" key="4">
    <source>
        <dbReference type="ARBA" id="ARBA00006753"/>
    </source>
</evidence>
<dbReference type="InterPro" id="IPR016204">
    <property type="entry name" value="HDH"/>
</dbReference>
<dbReference type="GO" id="GO:0046872">
    <property type="term" value="F:metal ion binding"/>
    <property type="evidence" value="ECO:0007669"/>
    <property type="project" value="UniProtKB-KW"/>
</dbReference>
<dbReference type="InterPro" id="IPR005106">
    <property type="entry name" value="Asp/hSer_DH_NAD-bd"/>
</dbReference>
<keyword evidence="8 16" id="KW-0791">Threonine biosynthesis</keyword>
<dbReference type="EMBL" id="ACJN02000003">
    <property type="protein sequence ID" value="EFI34131.1"/>
    <property type="molecule type" value="Genomic_DNA"/>
</dbReference>
<accession>D6STW5</accession>
<dbReference type="Gene3D" id="3.30.70.260">
    <property type="match status" value="1"/>
</dbReference>
<comment type="catalytic activity">
    <reaction evidence="16">
        <text>L-homoserine + NADP(+) = L-aspartate 4-semialdehyde + NADPH + H(+)</text>
        <dbReference type="Rhea" id="RHEA:15761"/>
        <dbReference type="ChEBI" id="CHEBI:15378"/>
        <dbReference type="ChEBI" id="CHEBI:57476"/>
        <dbReference type="ChEBI" id="CHEBI:57783"/>
        <dbReference type="ChEBI" id="CHEBI:58349"/>
        <dbReference type="ChEBI" id="CHEBI:537519"/>
        <dbReference type="EC" id="1.1.1.3"/>
    </reaction>
</comment>
<dbReference type="eggNOG" id="COG0460">
    <property type="taxonomic scope" value="Bacteria"/>
</dbReference>
<evidence type="ECO:0000256" key="1">
    <source>
        <dbReference type="ARBA" id="ARBA00001920"/>
    </source>
</evidence>
<evidence type="ECO:0000259" key="18">
    <source>
        <dbReference type="PROSITE" id="PS51671"/>
    </source>
</evidence>
<evidence type="ECO:0000256" key="9">
    <source>
        <dbReference type="ARBA" id="ARBA00022723"/>
    </source>
</evidence>
<feature type="binding site" evidence="15">
    <location>
        <position position="193"/>
    </location>
    <ligand>
        <name>L-homoserine</name>
        <dbReference type="ChEBI" id="CHEBI:57476"/>
    </ligand>
</feature>
<dbReference type="Pfam" id="PF03447">
    <property type="entry name" value="NAD_binding_3"/>
    <property type="match status" value="1"/>
</dbReference>
<organism evidence="19 20">
    <name type="scientific">Desulfonatronospira thiodismutans ASO3-1</name>
    <dbReference type="NCBI Taxonomy" id="555779"/>
    <lineage>
        <taxon>Bacteria</taxon>
        <taxon>Pseudomonadati</taxon>
        <taxon>Thermodesulfobacteriota</taxon>
        <taxon>Desulfovibrionia</taxon>
        <taxon>Desulfovibrionales</taxon>
        <taxon>Desulfonatronovibrionaceae</taxon>
        <taxon>Desulfonatronospira</taxon>
    </lineage>
</organism>
<dbReference type="SUPFAM" id="SSF55347">
    <property type="entry name" value="Glyceraldehyde-3-phosphate dehydrogenase-like, C-terminal domain"/>
    <property type="match status" value="1"/>
</dbReference>
<comment type="pathway">
    <text evidence="2 16">Amino-acid biosynthesis; L-threonine biosynthesis; L-threonine from L-aspartate: step 3/5.</text>
</comment>
<reference evidence="19" key="1">
    <citation type="submission" date="2010-05" db="EMBL/GenBank/DDBJ databases">
        <title>The draft genome of Desulfonatronospira thiodismutans ASO3-1.</title>
        <authorList>
            <consortium name="US DOE Joint Genome Institute (JGI-PGF)"/>
            <person name="Lucas S."/>
            <person name="Copeland A."/>
            <person name="Lapidus A."/>
            <person name="Cheng J.-F."/>
            <person name="Bruce D."/>
            <person name="Goodwin L."/>
            <person name="Pitluck S."/>
            <person name="Chertkov O."/>
            <person name="Brettin T."/>
            <person name="Detter J.C."/>
            <person name="Han C."/>
            <person name="Land M.L."/>
            <person name="Hauser L."/>
            <person name="Kyrpides N."/>
            <person name="Mikhailova N."/>
            <person name="Muyzer G."/>
            <person name="Woyke T."/>
        </authorList>
    </citation>
    <scope>NUCLEOTIDE SEQUENCE [LARGE SCALE GENOMIC DNA]</scope>
    <source>
        <strain evidence="19">ASO3-1</strain>
    </source>
</reference>
<dbReference type="UniPathway" id="UPA00050">
    <property type="reaction ID" value="UER00063"/>
</dbReference>
<comment type="caution">
    <text evidence="19">The sequence shown here is derived from an EMBL/GenBank/DDBJ whole genome shotgun (WGS) entry which is preliminary data.</text>
</comment>
<dbReference type="InterPro" id="IPR002912">
    <property type="entry name" value="ACT_dom"/>
</dbReference>
<dbReference type="AlphaFoldDB" id="D6STW5"/>
<keyword evidence="7 16" id="KW-0028">Amino-acid biosynthesis</keyword>
<dbReference type="NCBIfam" id="NF004976">
    <property type="entry name" value="PRK06349.1"/>
    <property type="match status" value="1"/>
</dbReference>
<evidence type="ECO:0000256" key="2">
    <source>
        <dbReference type="ARBA" id="ARBA00005056"/>
    </source>
</evidence>
<dbReference type="EC" id="1.1.1.3" evidence="5 16"/>
<dbReference type="RefSeq" id="WP_008871480.1">
    <property type="nucleotide sequence ID" value="NZ_ACJN02000003.1"/>
</dbReference>
<dbReference type="Pfam" id="PF00742">
    <property type="entry name" value="Homoserine_dh"/>
    <property type="match status" value="1"/>
</dbReference>
<dbReference type="Gene3D" id="3.30.360.10">
    <property type="entry name" value="Dihydrodipicolinate Reductase, domain 2"/>
    <property type="match status" value="1"/>
</dbReference>
<dbReference type="InterPro" id="IPR036291">
    <property type="entry name" value="NAD(P)-bd_dom_sf"/>
</dbReference>
<evidence type="ECO:0000256" key="6">
    <source>
        <dbReference type="ARBA" id="ARBA00013376"/>
    </source>
</evidence>
<dbReference type="InterPro" id="IPR045865">
    <property type="entry name" value="ACT-like_dom_sf"/>
</dbReference>
<protein>
    <recommendedName>
        <fullName evidence="6 16">Homoserine dehydrogenase</fullName>
        <ecNumber evidence="5 16">1.1.1.3</ecNumber>
    </recommendedName>
</protein>
<dbReference type="SUPFAM" id="SSF51735">
    <property type="entry name" value="NAD(P)-binding Rossmann-fold domains"/>
    <property type="match status" value="1"/>
</dbReference>
<comment type="cofactor">
    <cofactor evidence="1">
        <name>a metal cation</name>
        <dbReference type="ChEBI" id="CHEBI:25213"/>
    </cofactor>
</comment>
<feature type="domain" description="ACT" evidence="18">
    <location>
        <begin position="353"/>
        <end position="429"/>
    </location>
</feature>
<keyword evidence="20" id="KW-1185">Reference proteome</keyword>
<evidence type="ECO:0000256" key="10">
    <source>
        <dbReference type="ARBA" id="ARBA00022857"/>
    </source>
</evidence>
<dbReference type="FunFam" id="3.40.50.720:FF:000062">
    <property type="entry name" value="Homoserine dehydrogenase"/>
    <property type="match status" value="1"/>
</dbReference>
<keyword evidence="12" id="KW-0520">NAD</keyword>
<evidence type="ECO:0000313" key="19">
    <source>
        <dbReference type="EMBL" id="EFI34131.1"/>
    </source>
</evidence>